<evidence type="ECO:0000259" key="2">
    <source>
        <dbReference type="Pfam" id="PF18970"/>
    </source>
</evidence>
<organism evidence="3 4">
    <name type="scientific">Streptomyces nanshensis</name>
    <dbReference type="NCBI Taxonomy" id="518642"/>
    <lineage>
        <taxon>Bacteria</taxon>
        <taxon>Bacillati</taxon>
        <taxon>Actinomycetota</taxon>
        <taxon>Actinomycetes</taxon>
        <taxon>Kitasatosporales</taxon>
        <taxon>Streptomycetaceae</taxon>
        <taxon>Streptomyces</taxon>
    </lineage>
</organism>
<evidence type="ECO:0000313" key="3">
    <source>
        <dbReference type="EMBL" id="OEV18258.1"/>
    </source>
</evidence>
<feature type="region of interest" description="Disordered" evidence="1">
    <location>
        <begin position="137"/>
        <end position="156"/>
    </location>
</feature>
<accession>A0A1E7LQ21</accession>
<evidence type="ECO:0000256" key="1">
    <source>
        <dbReference type="SAM" id="MobiDB-lite"/>
    </source>
</evidence>
<feature type="compositionally biased region" description="Basic and acidic residues" evidence="1">
    <location>
        <begin position="62"/>
        <end position="71"/>
    </location>
</feature>
<dbReference type="OrthoDB" id="3212066at2"/>
<dbReference type="Pfam" id="PF18970">
    <property type="entry name" value="DUF5709"/>
    <property type="match status" value="1"/>
</dbReference>
<name>A0A1E7LQ21_9ACTN</name>
<sequence length="156" mass="16513">MSDQARGDDVYQPQDDAGQDPPNDDLDLENTLDERDLDDQLDEGYSPPERPLGVTKFGTTGAEEREGESLDQRLAQEVADVEPPPGDGIGDLPRGEGEPQERIEGDARAGRLTEADDATGRHTDVFAEDVGIDGGAASAEEAAVHVADEDDRAGGA</sequence>
<keyword evidence="4" id="KW-1185">Reference proteome</keyword>
<dbReference type="InterPro" id="IPR043763">
    <property type="entry name" value="DUF5709"/>
</dbReference>
<dbReference type="Proteomes" id="UP000175971">
    <property type="component" value="Unassembled WGS sequence"/>
</dbReference>
<protein>
    <recommendedName>
        <fullName evidence="2">DUF5709 domain-containing protein</fullName>
    </recommendedName>
</protein>
<gene>
    <name evidence="3" type="ORF">AN221_24360</name>
</gene>
<feature type="compositionally biased region" description="Acidic residues" evidence="1">
    <location>
        <begin position="22"/>
        <end position="42"/>
    </location>
</feature>
<dbReference type="PATRIC" id="fig|518642.7.peg.5178"/>
<feature type="compositionally biased region" description="Basic and acidic residues" evidence="1">
    <location>
        <begin position="93"/>
        <end position="123"/>
    </location>
</feature>
<dbReference type="AlphaFoldDB" id="A0A1E7LQ21"/>
<proteinExistence type="predicted"/>
<feature type="region of interest" description="Disordered" evidence="1">
    <location>
        <begin position="1"/>
        <end position="123"/>
    </location>
</feature>
<evidence type="ECO:0000313" key="4">
    <source>
        <dbReference type="Proteomes" id="UP000175971"/>
    </source>
</evidence>
<feature type="domain" description="DUF5709" evidence="2">
    <location>
        <begin position="104"/>
        <end position="149"/>
    </location>
</feature>
<comment type="caution">
    <text evidence="3">The sequence shown here is derived from an EMBL/GenBank/DDBJ whole genome shotgun (WGS) entry which is preliminary data.</text>
</comment>
<reference evidence="3 4" key="1">
    <citation type="journal article" date="2016" name="Front. Microbiol.">
        <title>Comparative Genomics Analysis of Streptomyces Species Reveals Their Adaptation to the Marine Environment and Their Diversity at the Genomic Level.</title>
        <authorList>
            <person name="Tian X."/>
            <person name="Zhang Z."/>
            <person name="Yang T."/>
            <person name="Chen M."/>
            <person name="Li J."/>
            <person name="Chen F."/>
            <person name="Yang J."/>
            <person name="Li W."/>
            <person name="Zhang B."/>
            <person name="Zhang Z."/>
            <person name="Wu J."/>
            <person name="Zhang C."/>
            <person name="Long L."/>
            <person name="Xiao J."/>
        </authorList>
    </citation>
    <scope>NUCLEOTIDE SEQUENCE [LARGE SCALE GENOMIC DNA]</scope>
    <source>
        <strain evidence="3 4">SCSIO M10372</strain>
    </source>
</reference>
<dbReference type="EMBL" id="LJGZ01000094">
    <property type="protein sequence ID" value="OEV18258.1"/>
    <property type="molecule type" value="Genomic_DNA"/>
</dbReference>
<dbReference type="RefSeq" id="WP_070202690.1">
    <property type="nucleotide sequence ID" value="NZ_LJGZ01000094.1"/>
</dbReference>